<feature type="compositionally biased region" description="Polar residues" evidence="1">
    <location>
        <begin position="61"/>
        <end position="71"/>
    </location>
</feature>
<evidence type="ECO:0000256" key="2">
    <source>
        <dbReference type="SAM" id="SignalP"/>
    </source>
</evidence>
<dbReference type="EMBL" id="JABBKX010000002">
    <property type="protein sequence ID" value="NMJ40947.1"/>
    <property type="molecule type" value="Genomic_DNA"/>
</dbReference>
<sequence>MMDRRLLLALPLLPLAGRAYADPPPGRGQGRGNQGGNQGGGQGQGQGRGNQGGGPPGFAPDTSSLVRNWQAANPGWSPRPLPPGQMRQLARGRPLPPGIARQQVPPGLVSQLPVHPGYSYAMIGTSLVLLGSNNLVVDIVANLF</sequence>
<comment type="caution">
    <text evidence="3">The sequence shown here is derived from an EMBL/GenBank/DDBJ whole genome shotgun (WGS) entry which is preliminary data.</text>
</comment>
<feature type="region of interest" description="Disordered" evidence="1">
    <location>
        <begin position="19"/>
        <end position="101"/>
    </location>
</feature>
<dbReference type="Proteomes" id="UP000548582">
    <property type="component" value="Unassembled WGS sequence"/>
</dbReference>
<proteinExistence type="predicted"/>
<dbReference type="Gene3D" id="3.10.450.160">
    <property type="entry name" value="inner membrane protein cigr"/>
    <property type="match status" value="1"/>
</dbReference>
<dbReference type="RefSeq" id="WP_170053199.1">
    <property type="nucleotide sequence ID" value="NZ_JABBKX010000002.1"/>
</dbReference>
<reference evidence="3 4" key="1">
    <citation type="submission" date="2020-03" db="EMBL/GenBank/DDBJ databases">
        <authorList>
            <person name="Sun Q."/>
        </authorList>
    </citation>
    <scope>NUCLEOTIDE SEQUENCE [LARGE SCALE GENOMIC DNA]</scope>
    <source>
        <strain evidence="3 4">JC162</strain>
    </source>
</reference>
<name>A0A848EBN6_9PROT</name>
<dbReference type="AlphaFoldDB" id="A0A848EBN6"/>
<evidence type="ECO:0000256" key="1">
    <source>
        <dbReference type="SAM" id="MobiDB-lite"/>
    </source>
</evidence>
<dbReference type="NCBIfam" id="NF040487">
    <property type="entry name" value="T3SS_CigR_fam"/>
    <property type="match status" value="1"/>
</dbReference>
<evidence type="ECO:0000313" key="4">
    <source>
        <dbReference type="Proteomes" id="UP000548582"/>
    </source>
</evidence>
<keyword evidence="4" id="KW-1185">Reference proteome</keyword>
<evidence type="ECO:0008006" key="5">
    <source>
        <dbReference type="Google" id="ProtNLM"/>
    </source>
</evidence>
<gene>
    <name evidence="3" type="ORF">GWK16_06830</name>
</gene>
<feature type="chain" id="PRO_5032962875" description="RcnB family protein" evidence="2">
    <location>
        <begin position="22"/>
        <end position="144"/>
    </location>
</feature>
<organism evidence="3 4">
    <name type="scientific">Neoroseomonas marina</name>
    <dbReference type="NCBI Taxonomy" id="1232220"/>
    <lineage>
        <taxon>Bacteria</taxon>
        <taxon>Pseudomonadati</taxon>
        <taxon>Pseudomonadota</taxon>
        <taxon>Alphaproteobacteria</taxon>
        <taxon>Acetobacterales</taxon>
        <taxon>Acetobacteraceae</taxon>
        <taxon>Neoroseomonas</taxon>
    </lineage>
</organism>
<keyword evidence="2" id="KW-0732">Signal</keyword>
<protein>
    <recommendedName>
        <fullName evidence="5">RcnB family protein</fullName>
    </recommendedName>
</protein>
<feature type="compositionally biased region" description="Gly residues" evidence="1">
    <location>
        <begin position="27"/>
        <end position="56"/>
    </location>
</feature>
<evidence type="ECO:0000313" key="3">
    <source>
        <dbReference type="EMBL" id="NMJ40947.1"/>
    </source>
</evidence>
<accession>A0A848EBN6</accession>
<feature type="signal peptide" evidence="2">
    <location>
        <begin position="1"/>
        <end position="21"/>
    </location>
</feature>